<evidence type="ECO:0000256" key="3">
    <source>
        <dbReference type="ARBA" id="ARBA00023273"/>
    </source>
</evidence>
<dbReference type="EMBL" id="JAEFCI010012735">
    <property type="protein sequence ID" value="KAG5455822.1"/>
    <property type="molecule type" value="Genomic_DNA"/>
</dbReference>
<feature type="domain" description="CCDC113/CCDC96 coiled-coil" evidence="6">
    <location>
        <begin position="417"/>
        <end position="563"/>
    </location>
</feature>
<proteinExistence type="predicted"/>
<dbReference type="GO" id="GO:0060271">
    <property type="term" value="P:cilium assembly"/>
    <property type="evidence" value="ECO:0007669"/>
    <property type="project" value="TreeGrafter"/>
</dbReference>
<gene>
    <name evidence="7" type="ORF">BJ554DRAFT_4626</name>
</gene>
<dbReference type="GO" id="GO:0005930">
    <property type="term" value="C:axoneme"/>
    <property type="evidence" value="ECO:0007669"/>
    <property type="project" value="TreeGrafter"/>
</dbReference>
<dbReference type="PANTHER" id="PTHR15654">
    <property type="entry name" value="COILED-COIL DOMAIN-CONTAINING PROTEIN 113-RELATED"/>
    <property type="match status" value="1"/>
</dbReference>
<organism evidence="7 8">
    <name type="scientific">Olpidium bornovanus</name>
    <dbReference type="NCBI Taxonomy" id="278681"/>
    <lineage>
        <taxon>Eukaryota</taxon>
        <taxon>Fungi</taxon>
        <taxon>Fungi incertae sedis</taxon>
        <taxon>Olpidiomycota</taxon>
        <taxon>Olpidiomycotina</taxon>
        <taxon>Olpidiomycetes</taxon>
        <taxon>Olpidiales</taxon>
        <taxon>Olpidiaceae</taxon>
        <taxon>Olpidium</taxon>
    </lineage>
</organism>
<evidence type="ECO:0000259" key="6">
    <source>
        <dbReference type="Pfam" id="PF13870"/>
    </source>
</evidence>
<feature type="coiled-coil region" evidence="4">
    <location>
        <begin position="521"/>
        <end position="548"/>
    </location>
</feature>
<feature type="coiled-coil region" evidence="4">
    <location>
        <begin position="330"/>
        <end position="364"/>
    </location>
</feature>
<evidence type="ECO:0000256" key="2">
    <source>
        <dbReference type="ARBA" id="ARBA00023054"/>
    </source>
</evidence>
<evidence type="ECO:0000313" key="8">
    <source>
        <dbReference type="Proteomes" id="UP000673691"/>
    </source>
</evidence>
<comment type="caution">
    <text evidence="7">The sequence shown here is derived from an EMBL/GenBank/DDBJ whole genome shotgun (WGS) entry which is preliminary data.</text>
</comment>
<evidence type="ECO:0000256" key="1">
    <source>
        <dbReference type="ARBA" id="ARBA00004138"/>
    </source>
</evidence>
<evidence type="ECO:0000313" key="7">
    <source>
        <dbReference type="EMBL" id="KAG5455822.1"/>
    </source>
</evidence>
<dbReference type="InterPro" id="IPR025254">
    <property type="entry name" value="CCDC113/CCDC96_CC"/>
</dbReference>
<protein>
    <recommendedName>
        <fullName evidence="6">CCDC113/CCDC96 coiled-coil domain-containing protein</fullName>
    </recommendedName>
</protein>
<dbReference type="GO" id="GO:0036064">
    <property type="term" value="C:ciliary basal body"/>
    <property type="evidence" value="ECO:0007669"/>
    <property type="project" value="TreeGrafter"/>
</dbReference>
<keyword evidence="2 4" id="KW-0175">Coiled coil</keyword>
<feature type="region of interest" description="Disordered" evidence="5">
    <location>
        <begin position="1"/>
        <end position="31"/>
    </location>
</feature>
<dbReference type="PANTHER" id="PTHR15654:SF1">
    <property type="entry name" value="COILED-COIL DOMAIN-CONTAINING PROTEIN 96"/>
    <property type="match status" value="1"/>
</dbReference>
<dbReference type="Pfam" id="PF13870">
    <property type="entry name" value="CCDC113_CCDC96_CC"/>
    <property type="match status" value="1"/>
</dbReference>
<reference evidence="7 8" key="1">
    <citation type="journal article" name="Sci. Rep.">
        <title>Genome-scale phylogenetic analyses confirm Olpidium as the closest living zoosporic fungus to the non-flagellated, terrestrial fungi.</title>
        <authorList>
            <person name="Chang Y."/>
            <person name="Rochon D."/>
            <person name="Sekimoto S."/>
            <person name="Wang Y."/>
            <person name="Chovatia M."/>
            <person name="Sandor L."/>
            <person name="Salamov A."/>
            <person name="Grigoriev I.V."/>
            <person name="Stajich J.E."/>
            <person name="Spatafora J.W."/>
        </authorList>
    </citation>
    <scope>NUCLEOTIDE SEQUENCE [LARGE SCALE GENOMIC DNA]</scope>
    <source>
        <strain evidence="7">S191</strain>
    </source>
</reference>
<dbReference type="OrthoDB" id="10254794at2759"/>
<accession>A0A8H7ZMQ9</accession>
<comment type="subcellular location">
    <subcellularLocation>
        <location evidence="1">Cell projection</location>
        <location evidence="1">Cilium</location>
    </subcellularLocation>
</comment>
<dbReference type="Proteomes" id="UP000673691">
    <property type="component" value="Unassembled WGS sequence"/>
</dbReference>
<dbReference type="AlphaFoldDB" id="A0A8H7ZMQ9"/>
<sequence>MAEAVEEHKTAPVDNQAPPAEQAGGAVASTPAVGSGTDGAYGGVAGGIRFGFTTDTRLVLTLMFSLTRKPIQSGIEGKPARGETPVDLGAQDATTKVVQDPPVYAGNPPRASMTAITTPVERNDSQQDAGGRAGEFETGGDDLEKALDSVQAEILDSRQEIYRGGAGSEVMEIIPTEAEENPAYAALQRELVNSPAMEARGGYIFANQGYDTEEDARLIDLCEALSRADSIADTAAQEEAHASAEATVPLIRPSSPAAAEARAVQQTLEDASEALRLVAEGAASAVGAAGPAGPELAPQAAEAEPGNPLFAEAIDREAVADDSRDTEKSVTDQEQRYANCIAALKDLKAELDALNTTNQKVESEHSARLEEKRQDTLLKAQEFIQFKRQVALAAENSRTGKPLQPKQVEQLEANEARKEAEVVVVRLENIKLRNRLRRHEQLLRQKEELAEGLHLIDFEQLKIENTTYNEKIEERNEELLKLRKKITNIVQVLTHVKEKLQFVQGEVVQFRDHLKVIDADVAKMRDTLPQTKQERDRLRNENVALKQRNGLLGNDALLRDYEFRVVSGPARCARLCVHILGCRFGEIVDFFTWVFFWAFQDDAVVLNARIDQYRAHHAELSAEALAIKRNIQKALQSQLSAMVATLKI</sequence>
<evidence type="ECO:0000256" key="5">
    <source>
        <dbReference type="SAM" id="MobiDB-lite"/>
    </source>
</evidence>
<evidence type="ECO:0000256" key="4">
    <source>
        <dbReference type="SAM" id="Coils"/>
    </source>
</evidence>
<feature type="region of interest" description="Disordered" evidence="5">
    <location>
        <begin position="120"/>
        <end position="140"/>
    </location>
</feature>
<keyword evidence="8" id="KW-1185">Reference proteome</keyword>
<feature type="coiled-coil region" evidence="4">
    <location>
        <begin position="408"/>
        <end position="489"/>
    </location>
</feature>
<dbReference type="InterPro" id="IPR051885">
    <property type="entry name" value="CC_CF"/>
</dbReference>
<name>A0A8H7ZMQ9_9FUNG</name>
<keyword evidence="3" id="KW-0966">Cell projection</keyword>
<feature type="compositionally biased region" description="Basic and acidic residues" evidence="5">
    <location>
        <begin position="1"/>
        <end position="11"/>
    </location>
</feature>